<evidence type="ECO:0000256" key="2">
    <source>
        <dbReference type="ARBA" id="ARBA00023125"/>
    </source>
</evidence>
<dbReference type="GO" id="GO:0003677">
    <property type="term" value="F:DNA binding"/>
    <property type="evidence" value="ECO:0007669"/>
    <property type="project" value="UniProtKB-UniRule"/>
</dbReference>
<accession>A0A1U6GS66</accession>
<dbReference type="InterPro" id="IPR009057">
    <property type="entry name" value="Homeodomain-like_sf"/>
</dbReference>
<evidence type="ECO:0000256" key="1">
    <source>
        <dbReference type="ARBA" id="ARBA00023015"/>
    </source>
</evidence>
<organism evidence="6 7">
    <name type="scientific">Novosphingobium mathurense</name>
    <dbReference type="NCBI Taxonomy" id="428990"/>
    <lineage>
        <taxon>Bacteria</taxon>
        <taxon>Pseudomonadati</taxon>
        <taxon>Pseudomonadota</taxon>
        <taxon>Alphaproteobacteria</taxon>
        <taxon>Sphingomonadales</taxon>
        <taxon>Sphingomonadaceae</taxon>
        <taxon>Novosphingobium</taxon>
    </lineage>
</organism>
<dbReference type="Pfam" id="PF00440">
    <property type="entry name" value="TetR_N"/>
    <property type="match status" value="1"/>
</dbReference>
<protein>
    <submittedName>
        <fullName evidence="6">Transcriptional regulator, TetR family</fullName>
    </submittedName>
</protein>
<name>A0A1U6GS66_9SPHN</name>
<dbReference type="PROSITE" id="PS50977">
    <property type="entry name" value="HTH_TETR_2"/>
    <property type="match status" value="1"/>
</dbReference>
<dbReference type="PANTHER" id="PTHR47506:SF6">
    <property type="entry name" value="HTH-TYPE TRANSCRIPTIONAL REPRESSOR NEMR"/>
    <property type="match status" value="1"/>
</dbReference>
<dbReference type="FunFam" id="1.10.10.60:FF:000141">
    <property type="entry name" value="TetR family transcriptional regulator"/>
    <property type="match status" value="1"/>
</dbReference>
<keyword evidence="1" id="KW-0805">Transcription regulation</keyword>
<dbReference type="RefSeq" id="WP_054946749.1">
    <property type="nucleotide sequence ID" value="NZ_FVZE01000001.1"/>
</dbReference>
<dbReference type="Pfam" id="PF14246">
    <property type="entry name" value="TetR_C_7"/>
    <property type="match status" value="1"/>
</dbReference>
<keyword evidence="3" id="KW-0804">Transcription</keyword>
<dbReference type="Proteomes" id="UP000190989">
    <property type="component" value="Unassembled WGS sequence"/>
</dbReference>
<dbReference type="InterPro" id="IPR001647">
    <property type="entry name" value="HTH_TetR"/>
</dbReference>
<proteinExistence type="predicted"/>
<keyword evidence="2 4" id="KW-0238">DNA-binding</keyword>
<evidence type="ECO:0000256" key="3">
    <source>
        <dbReference type="ARBA" id="ARBA00023163"/>
    </source>
</evidence>
<dbReference type="PANTHER" id="PTHR47506">
    <property type="entry name" value="TRANSCRIPTIONAL REGULATORY PROTEIN"/>
    <property type="match status" value="1"/>
</dbReference>
<evidence type="ECO:0000259" key="5">
    <source>
        <dbReference type="PROSITE" id="PS50977"/>
    </source>
</evidence>
<dbReference type="InterPro" id="IPR039536">
    <property type="entry name" value="TetR_C_Proteobacteria"/>
</dbReference>
<dbReference type="STRING" id="428990.SAMN06295987_101210"/>
<evidence type="ECO:0000313" key="6">
    <source>
        <dbReference type="EMBL" id="SLJ86371.1"/>
    </source>
</evidence>
<sequence length="204" mass="22842">MTEKLGKRELNKARKRAEIVAIATHSFLEHGYAATSMSAVADELGGSKTTLWSHFASKEDLFIAVIDHRVDCFGREMEEALKDNRFSTANLSKLCVTLLEKLMDENSRRLFGLILTEGGRFPEIVEAFYARGPARLLAHMKEYFATRFDEDDARDLSRLVHTAIVGFRSDAIIRPNPPTKVEIQGFVDVLLSRLGLDGISPINS</sequence>
<dbReference type="AlphaFoldDB" id="A0A1U6GS66"/>
<reference evidence="7" key="1">
    <citation type="submission" date="2017-02" db="EMBL/GenBank/DDBJ databases">
        <authorList>
            <person name="Varghese N."/>
            <person name="Submissions S."/>
        </authorList>
    </citation>
    <scope>NUCLEOTIDE SEQUENCE [LARGE SCALE GENOMIC DNA]</scope>
    <source>
        <strain evidence="7">SM117</strain>
    </source>
</reference>
<feature type="domain" description="HTH tetR-type" evidence="5">
    <location>
        <begin position="13"/>
        <end position="73"/>
    </location>
</feature>
<evidence type="ECO:0000256" key="4">
    <source>
        <dbReference type="PROSITE-ProRule" id="PRU00335"/>
    </source>
</evidence>
<dbReference type="PRINTS" id="PR00455">
    <property type="entry name" value="HTHTETR"/>
</dbReference>
<keyword evidence="7" id="KW-1185">Reference proteome</keyword>
<gene>
    <name evidence="6" type="ORF">SAMN06295987_101210</name>
</gene>
<dbReference type="SUPFAM" id="SSF46689">
    <property type="entry name" value="Homeodomain-like"/>
    <property type="match status" value="1"/>
</dbReference>
<evidence type="ECO:0000313" key="7">
    <source>
        <dbReference type="Proteomes" id="UP000190989"/>
    </source>
</evidence>
<dbReference type="Gene3D" id="1.10.357.10">
    <property type="entry name" value="Tetracycline Repressor, domain 2"/>
    <property type="match status" value="1"/>
</dbReference>
<dbReference type="EMBL" id="FVZE01000001">
    <property type="protein sequence ID" value="SLJ86371.1"/>
    <property type="molecule type" value="Genomic_DNA"/>
</dbReference>
<feature type="DNA-binding region" description="H-T-H motif" evidence="4">
    <location>
        <begin position="36"/>
        <end position="55"/>
    </location>
</feature>